<proteinExistence type="predicted"/>
<dbReference type="AlphaFoldDB" id="A0A0C1R8A4"/>
<reference evidence="1" key="1">
    <citation type="journal article" date="2015" name="Genome Announc.">
        <title>Draft Genome Sequence of Tolypothrix boutellei Strain VB521301.</title>
        <authorList>
            <person name="Chandrababunaidu M.M."/>
            <person name="Singh D."/>
            <person name="Sen D."/>
            <person name="Bhan S."/>
            <person name="Das S."/>
            <person name="Gupta A."/>
            <person name="Adhikary S.P."/>
            <person name="Tripathy S."/>
        </authorList>
    </citation>
    <scope>NUCLEOTIDE SEQUENCE</scope>
    <source>
        <strain evidence="1">VB521301</strain>
    </source>
</reference>
<name>A0A0C1R8A4_9CYAN</name>
<sequence>MNLQEPEINSAEIVNIKLKDLKPFGSTPETWTLSQGILTKKQSRIKVEDAKRSPGMRRY</sequence>
<gene>
    <name evidence="1" type="ORF">DA73_0209670</name>
</gene>
<organism evidence="1">
    <name type="scientific">Tolypothrix bouteillei VB521301</name>
    <dbReference type="NCBI Taxonomy" id="1479485"/>
    <lineage>
        <taxon>Bacteria</taxon>
        <taxon>Bacillati</taxon>
        <taxon>Cyanobacteriota</taxon>
        <taxon>Cyanophyceae</taxon>
        <taxon>Nostocales</taxon>
        <taxon>Tolypothrichaceae</taxon>
        <taxon>Tolypothrix</taxon>
    </lineage>
</organism>
<accession>A0A0C1R8A4</accession>
<protein>
    <submittedName>
        <fullName evidence="1">Uncharacterized protein</fullName>
    </submittedName>
</protein>
<comment type="caution">
    <text evidence="1">The sequence shown here is derived from an EMBL/GenBank/DDBJ whole genome shotgun (WGS) entry which is preliminary data.</text>
</comment>
<dbReference type="EMBL" id="JHEG02000037">
    <property type="protein sequence ID" value="KIE11913.1"/>
    <property type="molecule type" value="Genomic_DNA"/>
</dbReference>
<evidence type="ECO:0000313" key="1">
    <source>
        <dbReference type="EMBL" id="KIE11913.1"/>
    </source>
</evidence>